<dbReference type="EMBL" id="CP022521">
    <property type="protein sequence ID" value="ASO18078.1"/>
    <property type="molecule type" value="Genomic_DNA"/>
</dbReference>
<organism evidence="1 2">
    <name type="scientific">Actinoalloteichus hoggarensis</name>
    <dbReference type="NCBI Taxonomy" id="1470176"/>
    <lineage>
        <taxon>Bacteria</taxon>
        <taxon>Bacillati</taxon>
        <taxon>Actinomycetota</taxon>
        <taxon>Actinomycetes</taxon>
        <taxon>Pseudonocardiales</taxon>
        <taxon>Pseudonocardiaceae</taxon>
        <taxon>Actinoalloteichus</taxon>
    </lineage>
</organism>
<dbReference type="InterPro" id="IPR007197">
    <property type="entry name" value="rSAM"/>
</dbReference>
<reference evidence="1 2" key="1">
    <citation type="submission" date="2017-07" db="EMBL/GenBank/DDBJ databases">
        <title>Complete genome sequence of Actinoalloteichus hoggarensis DSM 45943, type strain of Actinoalloteichus hoggarensis.</title>
        <authorList>
            <person name="Ruckert C."/>
            <person name="Nouioui I."/>
            <person name="Willmese J."/>
            <person name="van Wezel G."/>
            <person name="Klenk H.-P."/>
            <person name="Kalinowski J."/>
            <person name="Zotchev S.B."/>
        </authorList>
    </citation>
    <scope>NUCLEOTIDE SEQUENCE [LARGE SCALE GENOMIC DNA]</scope>
    <source>
        <strain evidence="1 2">DSM 45943</strain>
    </source>
</reference>
<dbReference type="RefSeq" id="WP_245856512.1">
    <property type="nucleotide sequence ID" value="NZ_CP022521.1"/>
</dbReference>
<proteinExistence type="predicted"/>
<keyword evidence="2" id="KW-1185">Reference proteome</keyword>
<dbReference type="GO" id="GO:0003824">
    <property type="term" value="F:catalytic activity"/>
    <property type="evidence" value="ECO:0007669"/>
    <property type="project" value="InterPro"/>
</dbReference>
<sequence>MNTSHDANERRYKRMRTQTEIVDQHATWIAVNPIQGCPKSCSYCFLNERGQTAVRPEQLAEPAETVDLLTASLYYAPDRPVALYTWTDVMALSKSRAHLTDLLAALAHKKIHNPIVLITKCPIPEDTLDTVANAHRSGLRIIVYLSYSGLGREVERGIQHEGLKENFPRLAHAGVPVVHYWRPAFPDSSTTGTMEAVFDWAAAYARCTVAAGLKVESAALPRLAGLWPELAPTPGVTTAEGVYPEAFWKFIHKTHQRQPDYPLFHTNSCALAYVLGQPDRFGVFGSDVCTARNHCPTTQRLRCEADNVHRPVTTNATIQTALTRRGHADTPFTFDRHRGEVVIHAALPTNTAAALTHDLGIRVRIARQHSDPYWSSGTAGALPLVIGDAG</sequence>
<dbReference type="SFLD" id="SFLDS00029">
    <property type="entry name" value="Radical_SAM"/>
    <property type="match status" value="1"/>
</dbReference>
<evidence type="ECO:0000313" key="2">
    <source>
        <dbReference type="Proteomes" id="UP000204221"/>
    </source>
</evidence>
<name>A0A221VX49_9PSEU</name>
<dbReference type="Proteomes" id="UP000204221">
    <property type="component" value="Chromosome"/>
</dbReference>
<protein>
    <submittedName>
        <fullName evidence="1">Uncharacterized protein</fullName>
    </submittedName>
</protein>
<dbReference type="GO" id="GO:0051536">
    <property type="term" value="F:iron-sulfur cluster binding"/>
    <property type="evidence" value="ECO:0007669"/>
    <property type="project" value="InterPro"/>
</dbReference>
<accession>A0A221VX49</accession>
<gene>
    <name evidence="1" type="ORF">AHOG_02070</name>
</gene>
<dbReference type="AlphaFoldDB" id="A0A221VX49"/>
<dbReference type="KEGG" id="ahg:AHOG_02070"/>
<evidence type="ECO:0000313" key="1">
    <source>
        <dbReference type="EMBL" id="ASO18078.1"/>
    </source>
</evidence>